<evidence type="ECO:0000256" key="8">
    <source>
        <dbReference type="ARBA" id="ARBA00029447"/>
    </source>
</evidence>
<dbReference type="RefSeq" id="WP_326122269.1">
    <property type="nucleotide sequence ID" value="NZ_JARSFG010000007.1"/>
</dbReference>
<dbReference type="Pfam" id="PF00015">
    <property type="entry name" value="MCPsignal"/>
    <property type="match status" value="1"/>
</dbReference>
<accession>A0AAW9NMV5</accession>
<keyword evidence="6 11" id="KW-0472">Membrane</keyword>
<organism evidence="14 15">
    <name type="scientific">Metasolibacillus meyeri</name>
    <dbReference type="NCBI Taxonomy" id="1071052"/>
    <lineage>
        <taxon>Bacteria</taxon>
        <taxon>Bacillati</taxon>
        <taxon>Bacillota</taxon>
        <taxon>Bacilli</taxon>
        <taxon>Bacillales</taxon>
        <taxon>Caryophanaceae</taxon>
        <taxon>Metasolibacillus</taxon>
    </lineage>
</organism>
<dbReference type="SUPFAM" id="SSF58104">
    <property type="entry name" value="Methyl-accepting chemotaxis protein (MCP) signaling domain"/>
    <property type="match status" value="1"/>
</dbReference>
<dbReference type="GO" id="GO:0006935">
    <property type="term" value="P:chemotaxis"/>
    <property type="evidence" value="ECO:0007669"/>
    <property type="project" value="UniProtKB-KW"/>
</dbReference>
<dbReference type="PROSITE" id="PS50111">
    <property type="entry name" value="CHEMOTAXIS_TRANSDUC_2"/>
    <property type="match status" value="1"/>
</dbReference>
<dbReference type="Gene3D" id="1.10.287.950">
    <property type="entry name" value="Methyl-accepting chemotaxis protein"/>
    <property type="match status" value="1"/>
</dbReference>
<evidence type="ECO:0000256" key="6">
    <source>
        <dbReference type="ARBA" id="ARBA00023136"/>
    </source>
</evidence>
<evidence type="ECO:0000256" key="7">
    <source>
        <dbReference type="ARBA" id="ARBA00023224"/>
    </source>
</evidence>
<dbReference type="Gene3D" id="3.30.450.20">
    <property type="entry name" value="PAS domain"/>
    <property type="match status" value="2"/>
</dbReference>
<dbReference type="CDD" id="cd11386">
    <property type="entry name" value="MCP_signal"/>
    <property type="match status" value="1"/>
</dbReference>
<gene>
    <name evidence="14" type="ORF">P9B03_04830</name>
</gene>
<keyword evidence="10" id="KW-0175">Coiled coil</keyword>
<dbReference type="PANTHER" id="PTHR32089">
    <property type="entry name" value="METHYL-ACCEPTING CHEMOTAXIS PROTEIN MCPB"/>
    <property type="match status" value="1"/>
</dbReference>
<dbReference type="EMBL" id="JARSFG010000007">
    <property type="protein sequence ID" value="MEC1177801.1"/>
    <property type="molecule type" value="Genomic_DNA"/>
</dbReference>
<dbReference type="SMART" id="SM00304">
    <property type="entry name" value="HAMP"/>
    <property type="match status" value="1"/>
</dbReference>
<evidence type="ECO:0000256" key="2">
    <source>
        <dbReference type="ARBA" id="ARBA00022475"/>
    </source>
</evidence>
<evidence type="ECO:0000256" key="11">
    <source>
        <dbReference type="SAM" id="Phobius"/>
    </source>
</evidence>
<dbReference type="CDD" id="cd12912">
    <property type="entry name" value="PDC2_MCP_like"/>
    <property type="match status" value="1"/>
</dbReference>
<feature type="coiled-coil region" evidence="10">
    <location>
        <begin position="649"/>
        <end position="676"/>
    </location>
</feature>
<evidence type="ECO:0000256" key="9">
    <source>
        <dbReference type="PROSITE-ProRule" id="PRU00284"/>
    </source>
</evidence>
<evidence type="ECO:0000256" key="5">
    <source>
        <dbReference type="ARBA" id="ARBA00022989"/>
    </source>
</evidence>
<protein>
    <submittedName>
        <fullName evidence="14">Methyl-accepting chemotaxis protein</fullName>
    </submittedName>
</protein>
<keyword evidence="15" id="KW-1185">Reference proteome</keyword>
<keyword evidence="3" id="KW-0145">Chemotaxis</keyword>
<dbReference type="CDD" id="cd06225">
    <property type="entry name" value="HAMP"/>
    <property type="match status" value="1"/>
</dbReference>
<dbReference type="Gene3D" id="6.10.340.10">
    <property type="match status" value="1"/>
</dbReference>
<dbReference type="GO" id="GO:0005886">
    <property type="term" value="C:plasma membrane"/>
    <property type="evidence" value="ECO:0007669"/>
    <property type="project" value="UniProtKB-SubCell"/>
</dbReference>
<dbReference type="CDD" id="cd12913">
    <property type="entry name" value="PDC1_MCP_like"/>
    <property type="match status" value="1"/>
</dbReference>
<evidence type="ECO:0000313" key="14">
    <source>
        <dbReference type="EMBL" id="MEC1177801.1"/>
    </source>
</evidence>
<dbReference type="SMART" id="SM00283">
    <property type="entry name" value="MA"/>
    <property type="match status" value="1"/>
</dbReference>
<dbReference type="Pfam" id="PF00672">
    <property type="entry name" value="HAMP"/>
    <property type="match status" value="1"/>
</dbReference>
<comment type="caution">
    <text evidence="14">The sequence shown here is derived from an EMBL/GenBank/DDBJ whole genome shotgun (WGS) entry which is preliminary data.</text>
</comment>
<evidence type="ECO:0000256" key="1">
    <source>
        <dbReference type="ARBA" id="ARBA00004651"/>
    </source>
</evidence>
<reference evidence="14 15" key="1">
    <citation type="submission" date="2023-03" db="EMBL/GenBank/DDBJ databases">
        <title>Bacillus Genome Sequencing.</title>
        <authorList>
            <person name="Dunlap C."/>
        </authorList>
    </citation>
    <scope>NUCLEOTIDE SEQUENCE [LARGE SCALE GENOMIC DNA]</scope>
    <source>
        <strain evidence="14 15">B-59205</strain>
    </source>
</reference>
<dbReference type="InterPro" id="IPR029151">
    <property type="entry name" value="Sensor-like_sf"/>
</dbReference>
<dbReference type="Pfam" id="PF02743">
    <property type="entry name" value="dCache_1"/>
    <property type="match status" value="1"/>
</dbReference>
<dbReference type="Proteomes" id="UP001344888">
    <property type="component" value="Unassembled WGS sequence"/>
</dbReference>
<evidence type="ECO:0000259" key="13">
    <source>
        <dbReference type="PROSITE" id="PS50885"/>
    </source>
</evidence>
<keyword evidence="5 11" id="KW-1133">Transmembrane helix</keyword>
<feature type="transmembrane region" description="Helical" evidence="11">
    <location>
        <begin position="295"/>
        <end position="316"/>
    </location>
</feature>
<dbReference type="InterPro" id="IPR003660">
    <property type="entry name" value="HAMP_dom"/>
</dbReference>
<name>A0AAW9NMV5_9BACL</name>
<evidence type="ECO:0000313" key="15">
    <source>
        <dbReference type="Proteomes" id="UP001344888"/>
    </source>
</evidence>
<evidence type="ECO:0000256" key="10">
    <source>
        <dbReference type="SAM" id="Coils"/>
    </source>
</evidence>
<keyword evidence="4 11" id="KW-0812">Transmembrane</keyword>
<evidence type="ECO:0000256" key="4">
    <source>
        <dbReference type="ARBA" id="ARBA00022692"/>
    </source>
</evidence>
<evidence type="ECO:0000256" key="3">
    <source>
        <dbReference type="ARBA" id="ARBA00022500"/>
    </source>
</evidence>
<dbReference type="PANTHER" id="PTHR32089:SF112">
    <property type="entry name" value="LYSOZYME-LIKE PROTEIN-RELATED"/>
    <property type="match status" value="1"/>
</dbReference>
<evidence type="ECO:0000259" key="12">
    <source>
        <dbReference type="PROSITE" id="PS50111"/>
    </source>
</evidence>
<dbReference type="PROSITE" id="PS50885">
    <property type="entry name" value="HAMP"/>
    <property type="match status" value="1"/>
</dbReference>
<comment type="subcellular location">
    <subcellularLocation>
        <location evidence="1">Cell membrane</location>
        <topology evidence="1">Multi-pass membrane protein</topology>
    </subcellularLocation>
</comment>
<comment type="similarity">
    <text evidence="8">Belongs to the methyl-accepting chemotaxis (MCP) protein family.</text>
</comment>
<dbReference type="AlphaFoldDB" id="A0AAW9NMV5"/>
<feature type="transmembrane region" description="Helical" evidence="11">
    <location>
        <begin position="12"/>
        <end position="34"/>
    </location>
</feature>
<sequence>MKQIFRNIKIRFKVSFIILITTIFLFILTALNYMNSSTNMKNSIHNEMSLTLDNTSEAVLGKLHSHEQMMLSTKSSLEARKDLITRDEAKLYFEKILPLNKETFGMGIWYNTDILNEYFGPYSYKEDNNIIYTNVYEDANYDYPTTEWYELGLASDAVLWTEPYFDAALQQTFITAAIQITQGVKPIGVLSGDYVLNSIQEIVSDVKIGNSGYAFLVDNDGVFLTHPDIEKVNSTSMQEYLSIPIAQITQDEGSFDATIEGEPYLIHYQKVDGMPWKVVLLASATEMYAPLKQSLTMQIAISAILLLLLIAVLIVINKYITKGIDRINSHLNILSTGDLTKKMVVDSKDEFGEMATSYNTALDSLVHIMNHIHSSSETVAATSEQLTASVNEVHVSITNVANSMVELTEDSTKQYEMNERLNQVTLAITDNMEKFSDTLQAVVQSSLSTVQAATNGATQIHDFISDITSLHEQVEASTHLVIQLKEESEKIGMMSSLISTIANQTNLLSLNASIEAARAGEAGKGFAVVAGEVKKLAEQTGDTSNDIATMVHKIQAEIETAVTMMSKSREIAQEGITSVKQTGSIFEEIETAVHNLKQMIDVTSGYTTQVFSELQSISSVVSELRAQAAIANDHTLSVSATTEEQSATMAEMADASEQLAQLAQSLQLEINRFQIRS</sequence>
<dbReference type="InterPro" id="IPR004089">
    <property type="entry name" value="MCPsignal_dom"/>
</dbReference>
<feature type="domain" description="Methyl-accepting transducer" evidence="12">
    <location>
        <begin position="389"/>
        <end position="660"/>
    </location>
</feature>
<keyword evidence="2" id="KW-1003">Cell membrane</keyword>
<dbReference type="InterPro" id="IPR033479">
    <property type="entry name" value="dCache_1"/>
</dbReference>
<proteinExistence type="inferred from homology"/>
<feature type="domain" description="HAMP" evidence="13">
    <location>
        <begin position="318"/>
        <end position="370"/>
    </location>
</feature>
<dbReference type="SUPFAM" id="SSF103190">
    <property type="entry name" value="Sensory domain-like"/>
    <property type="match status" value="1"/>
</dbReference>
<keyword evidence="7 9" id="KW-0807">Transducer</keyword>
<dbReference type="GO" id="GO:0007165">
    <property type="term" value="P:signal transduction"/>
    <property type="evidence" value="ECO:0007669"/>
    <property type="project" value="UniProtKB-KW"/>
</dbReference>